<evidence type="ECO:0000313" key="1">
    <source>
        <dbReference type="EMBL" id="KAE9615477.1"/>
    </source>
</evidence>
<organism evidence="1 2">
    <name type="scientific">Lupinus albus</name>
    <name type="common">White lupine</name>
    <name type="synonym">Lupinus termis</name>
    <dbReference type="NCBI Taxonomy" id="3870"/>
    <lineage>
        <taxon>Eukaryota</taxon>
        <taxon>Viridiplantae</taxon>
        <taxon>Streptophyta</taxon>
        <taxon>Embryophyta</taxon>
        <taxon>Tracheophyta</taxon>
        <taxon>Spermatophyta</taxon>
        <taxon>Magnoliopsida</taxon>
        <taxon>eudicotyledons</taxon>
        <taxon>Gunneridae</taxon>
        <taxon>Pentapetalae</taxon>
        <taxon>rosids</taxon>
        <taxon>fabids</taxon>
        <taxon>Fabales</taxon>
        <taxon>Fabaceae</taxon>
        <taxon>Papilionoideae</taxon>
        <taxon>50 kb inversion clade</taxon>
        <taxon>genistoids sensu lato</taxon>
        <taxon>core genistoids</taxon>
        <taxon>Genisteae</taxon>
        <taxon>Lupinus</taxon>
    </lineage>
</organism>
<sequence>MRSSKQSCSMKQLNTVIATKNVLKDSAIKCNICIQNKKACMMYKKDKKSNGTNCNNWNMTLKTLQMHF</sequence>
<gene>
    <name evidence="1" type="ORF">Lalb_Chr04g0255631</name>
</gene>
<proteinExistence type="predicted"/>
<reference evidence="2" key="1">
    <citation type="journal article" date="2020" name="Nat. Commun.">
        <title>Genome sequence of the cluster root forming white lupin.</title>
        <authorList>
            <person name="Hufnagel B."/>
            <person name="Marques A."/>
            <person name="Soriano A."/>
            <person name="Marques L."/>
            <person name="Divol F."/>
            <person name="Doumas P."/>
            <person name="Sallet E."/>
            <person name="Mancinotti D."/>
            <person name="Carrere S."/>
            <person name="Marande W."/>
            <person name="Arribat S."/>
            <person name="Keller J."/>
            <person name="Huneau C."/>
            <person name="Blein T."/>
            <person name="Aime D."/>
            <person name="Laguerre M."/>
            <person name="Taylor J."/>
            <person name="Schubert V."/>
            <person name="Nelson M."/>
            <person name="Geu-Flores F."/>
            <person name="Crespi M."/>
            <person name="Gallardo-Guerrero K."/>
            <person name="Delaux P.-M."/>
            <person name="Salse J."/>
            <person name="Berges H."/>
            <person name="Guyot R."/>
            <person name="Gouzy J."/>
            <person name="Peret B."/>
        </authorList>
    </citation>
    <scope>NUCLEOTIDE SEQUENCE [LARGE SCALE GENOMIC DNA]</scope>
    <source>
        <strain evidence="2">cv. Amiga</strain>
    </source>
</reference>
<name>A0A6A4QPP3_LUPAL</name>
<evidence type="ECO:0000313" key="2">
    <source>
        <dbReference type="Proteomes" id="UP000447434"/>
    </source>
</evidence>
<keyword evidence="2" id="KW-1185">Reference proteome</keyword>
<dbReference type="AlphaFoldDB" id="A0A6A4QPP3"/>
<accession>A0A6A4QPP3</accession>
<comment type="caution">
    <text evidence="1">The sequence shown here is derived from an EMBL/GenBank/DDBJ whole genome shotgun (WGS) entry which is preliminary data.</text>
</comment>
<protein>
    <submittedName>
        <fullName evidence="1">Uncharacterized protein</fullName>
    </submittedName>
</protein>
<dbReference type="EMBL" id="WOCE01000004">
    <property type="protein sequence ID" value="KAE9615477.1"/>
    <property type="molecule type" value="Genomic_DNA"/>
</dbReference>
<dbReference type="Proteomes" id="UP000447434">
    <property type="component" value="Chromosome 4"/>
</dbReference>